<keyword evidence="7" id="KW-0963">Cytoplasm</keyword>
<comment type="function">
    <text evidence="7">Catalyzes the specific phosphorylation of the 3-hydroxyl group of shikimic acid using ATP as a cosubstrate.</text>
</comment>
<dbReference type="InterPro" id="IPR027417">
    <property type="entry name" value="P-loop_NTPase"/>
</dbReference>
<evidence type="ECO:0000256" key="5">
    <source>
        <dbReference type="ARBA" id="ARBA00022840"/>
    </source>
</evidence>
<dbReference type="HAMAP" id="MF_00109">
    <property type="entry name" value="Shikimate_kinase"/>
    <property type="match status" value="1"/>
</dbReference>
<comment type="caution">
    <text evidence="8">The sequence shown here is derived from an EMBL/GenBank/DDBJ whole genome shotgun (WGS) entry which is preliminary data.</text>
</comment>
<dbReference type="Pfam" id="PF01202">
    <property type="entry name" value="SKI"/>
    <property type="match status" value="1"/>
</dbReference>
<dbReference type="AlphaFoldDB" id="A0A6L9EB26"/>
<dbReference type="EMBL" id="WXYO01000003">
    <property type="protein sequence ID" value="NAS11967.1"/>
    <property type="molecule type" value="Genomic_DNA"/>
</dbReference>
<evidence type="ECO:0000256" key="4">
    <source>
        <dbReference type="ARBA" id="ARBA00022777"/>
    </source>
</evidence>
<dbReference type="GO" id="GO:0008652">
    <property type="term" value="P:amino acid biosynthetic process"/>
    <property type="evidence" value="ECO:0007669"/>
    <property type="project" value="UniProtKB-KW"/>
</dbReference>
<evidence type="ECO:0000256" key="6">
    <source>
        <dbReference type="ARBA" id="ARBA00023141"/>
    </source>
</evidence>
<proteinExistence type="inferred from homology"/>
<evidence type="ECO:0000313" key="8">
    <source>
        <dbReference type="EMBL" id="NAS11967.1"/>
    </source>
</evidence>
<evidence type="ECO:0000256" key="1">
    <source>
        <dbReference type="ARBA" id="ARBA00022605"/>
    </source>
</evidence>
<dbReference type="GO" id="GO:0005829">
    <property type="term" value="C:cytosol"/>
    <property type="evidence" value="ECO:0007669"/>
    <property type="project" value="TreeGrafter"/>
</dbReference>
<dbReference type="GO" id="GO:0005524">
    <property type="term" value="F:ATP binding"/>
    <property type="evidence" value="ECO:0007669"/>
    <property type="project" value="UniProtKB-UniRule"/>
</dbReference>
<keyword evidence="7" id="KW-0479">Metal-binding</keyword>
<dbReference type="Gene3D" id="3.40.50.300">
    <property type="entry name" value="P-loop containing nucleotide triphosphate hydrolases"/>
    <property type="match status" value="1"/>
</dbReference>
<dbReference type="InterPro" id="IPR031322">
    <property type="entry name" value="Shikimate/glucono_kinase"/>
</dbReference>
<name>A0A6L9EB26_9FLAO</name>
<sequence>MKIVLVGYMGSGKTTVGQLLAEKLNMDFLDLDDYIETQLNTKIPDIFKEKGEIFFRKAEHQYLQEVLEKQDALVLATGGGTPCYSGNMDLINSKTENVFYLKLSIPGLIERLYKEKEHRPLIKHLADEDLPEFIGKHLFERSPFYAISKHTIVAGARTADEIANEILEKLV</sequence>
<keyword evidence="6 7" id="KW-0057">Aromatic amino acid biosynthesis</keyword>
<comment type="cofactor">
    <cofactor evidence="7">
        <name>Mg(2+)</name>
        <dbReference type="ChEBI" id="CHEBI:18420"/>
    </cofactor>
    <text evidence="7">Binds 1 Mg(2+) ion per subunit.</text>
</comment>
<dbReference type="Proteomes" id="UP000475249">
    <property type="component" value="Unassembled WGS sequence"/>
</dbReference>
<keyword evidence="3 7" id="KW-0547">Nucleotide-binding</keyword>
<feature type="binding site" evidence="7">
    <location>
        <position position="157"/>
    </location>
    <ligand>
        <name>ATP</name>
        <dbReference type="ChEBI" id="CHEBI:30616"/>
    </ligand>
</feature>
<comment type="catalytic activity">
    <reaction evidence="7">
        <text>shikimate + ATP = 3-phosphoshikimate + ADP + H(+)</text>
        <dbReference type="Rhea" id="RHEA:13121"/>
        <dbReference type="ChEBI" id="CHEBI:15378"/>
        <dbReference type="ChEBI" id="CHEBI:30616"/>
        <dbReference type="ChEBI" id="CHEBI:36208"/>
        <dbReference type="ChEBI" id="CHEBI:145989"/>
        <dbReference type="ChEBI" id="CHEBI:456216"/>
        <dbReference type="EC" id="2.7.1.71"/>
    </reaction>
</comment>
<dbReference type="GO" id="GO:0004765">
    <property type="term" value="F:shikimate kinase activity"/>
    <property type="evidence" value="ECO:0007669"/>
    <property type="project" value="UniProtKB-UniRule"/>
</dbReference>
<keyword evidence="5 7" id="KW-0067">ATP-binding</keyword>
<comment type="similarity">
    <text evidence="7">Belongs to the shikimate kinase family.</text>
</comment>
<feature type="binding site" evidence="7">
    <location>
        <position position="14"/>
    </location>
    <ligand>
        <name>Mg(2+)</name>
        <dbReference type="ChEBI" id="CHEBI:18420"/>
    </ligand>
</feature>
<comment type="pathway">
    <text evidence="7">Metabolic intermediate biosynthesis; chorismate biosynthesis; chorismate from D-erythrose 4-phosphate and phosphoenolpyruvate: step 5/7.</text>
</comment>
<dbReference type="GO" id="GO:0009073">
    <property type="term" value="P:aromatic amino acid family biosynthetic process"/>
    <property type="evidence" value="ECO:0007669"/>
    <property type="project" value="UniProtKB-KW"/>
</dbReference>
<dbReference type="GO" id="GO:0009423">
    <property type="term" value="P:chorismate biosynthetic process"/>
    <property type="evidence" value="ECO:0007669"/>
    <property type="project" value="UniProtKB-UniRule"/>
</dbReference>
<evidence type="ECO:0000256" key="2">
    <source>
        <dbReference type="ARBA" id="ARBA00022679"/>
    </source>
</evidence>
<dbReference type="PANTHER" id="PTHR21087:SF16">
    <property type="entry name" value="SHIKIMATE KINASE 1, CHLOROPLASTIC"/>
    <property type="match status" value="1"/>
</dbReference>
<keyword evidence="2 7" id="KW-0808">Transferase</keyword>
<keyword evidence="1 7" id="KW-0028">Amino-acid biosynthesis</keyword>
<feature type="binding site" evidence="7">
    <location>
        <begin position="10"/>
        <end position="15"/>
    </location>
    <ligand>
        <name>ATP</name>
        <dbReference type="ChEBI" id="CHEBI:30616"/>
    </ligand>
</feature>
<dbReference type="PRINTS" id="PR01100">
    <property type="entry name" value="SHIKIMTKNASE"/>
</dbReference>
<comment type="subunit">
    <text evidence="7">Monomer.</text>
</comment>
<reference evidence="8 9" key="1">
    <citation type="submission" date="2020-01" db="EMBL/GenBank/DDBJ databases">
        <title>Bacteria diversity of Porities sp.</title>
        <authorList>
            <person name="Wang G."/>
        </authorList>
    </citation>
    <scope>NUCLEOTIDE SEQUENCE [LARGE SCALE GENOMIC DNA]</scope>
    <source>
        <strain evidence="8 9">R33</strain>
    </source>
</reference>
<evidence type="ECO:0000256" key="7">
    <source>
        <dbReference type="HAMAP-Rule" id="MF_00109"/>
    </source>
</evidence>
<dbReference type="EC" id="2.7.1.71" evidence="7"/>
<feature type="binding site" evidence="7">
    <location>
        <position position="141"/>
    </location>
    <ligand>
        <name>substrate</name>
    </ligand>
</feature>
<organism evidence="8 9">
    <name type="scientific">Poritiphilus flavus</name>
    <dbReference type="NCBI Taxonomy" id="2697053"/>
    <lineage>
        <taxon>Bacteria</taxon>
        <taxon>Pseudomonadati</taxon>
        <taxon>Bacteroidota</taxon>
        <taxon>Flavobacteriia</taxon>
        <taxon>Flavobacteriales</taxon>
        <taxon>Flavobacteriaceae</taxon>
        <taxon>Poritiphilus</taxon>
    </lineage>
</organism>
<keyword evidence="4 7" id="KW-0418">Kinase</keyword>
<accession>A0A6L9EB26</accession>
<dbReference type="GO" id="GO:0000287">
    <property type="term" value="F:magnesium ion binding"/>
    <property type="evidence" value="ECO:0007669"/>
    <property type="project" value="UniProtKB-UniRule"/>
</dbReference>
<evidence type="ECO:0000256" key="3">
    <source>
        <dbReference type="ARBA" id="ARBA00022741"/>
    </source>
</evidence>
<feature type="binding site" evidence="7">
    <location>
        <position position="119"/>
    </location>
    <ligand>
        <name>ATP</name>
        <dbReference type="ChEBI" id="CHEBI:30616"/>
    </ligand>
</feature>
<keyword evidence="7" id="KW-0460">Magnesium</keyword>
<feature type="binding site" evidence="7">
    <location>
        <position position="79"/>
    </location>
    <ligand>
        <name>substrate</name>
    </ligand>
</feature>
<feature type="binding site" evidence="7">
    <location>
        <position position="32"/>
    </location>
    <ligand>
        <name>substrate</name>
    </ligand>
</feature>
<feature type="binding site" evidence="7">
    <location>
        <position position="56"/>
    </location>
    <ligand>
        <name>substrate</name>
    </ligand>
</feature>
<keyword evidence="9" id="KW-1185">Reference proteome</keyword>
<gene>
    <name evidence="7" type="primary">aroK</name>
    <name evidence="8" type="ORF">GTQ38_08150</name>
</gene>
<dbReference type="CDD" id="cd00464">
    <property type="entry name" value="SK"/>
    <property type="match status" value="1"/>
</dbReference>
<evidence type="ECO:0000313" key="9">
    <source>
        <dbReference type="Proteomes" id="UP000475249"/>
    </source>
</evidence>
<dbReference type="SUPFAM" id="SSF52540">
    <property type="entry name" value="P-loop containing nucleoside triphosphate hydrolases"/>
    <property type="match status" value="1"/>
</dbReference>
<dbReference type="PANTHER" id="PTHR21087">
    <property type="entry name" value="SHIKIMATE KINASE"/>
    <property type="match status" value="1"/>
</dbReference>
<dbReference type="RefSeq" id="WP_161434999.1">
    <property type="nucleotide sequence ID" value="NZ_WXYO01000003.1"/>
</dbReference>
<protein>
    <recommendedName>
        <fullName evidence="7">Shikimate kinase</fullName>
        <shortName evidence="7">SK</shortName>
        <ecNumber evidence="7">2.7.1.71</ecNumber>
    </recommendedName>
</protein>
<comment type="subcellular location">
    <subcellularLocation>
        <location evidence="7">Cytoplasm</location>
    </subcellularLocation>
</comment>
<dbReference type="UniPathway" id="UPA00053">
    <property type="reaction ID" value="UER00088"/>
</dbReference>
<dbReference type="InterPro" id="IPR000623">
    <property type="entry name" value="Shikimate_kinase/TSH1"/>
</dbReference>